<dbReference type="AlphaFoldDB" id="A0A5M6D7Y6"/>
<dbReference type="RefSeq" id="WP_150077183.1">
    <property type="nucleotide sequence ID" value="NZ_VWOX01000007.1"/>
</dbReference>
<accession>A0A5M6D7Y6</accession>
<proteinExistence type="predicted"/>
<keyword evidence="2" id="KW-1185">Reference proteome</keyword>
<protein>
    <submittedName>
        <fullName evidence="1">Uncharacterized protein</fullName>
    </submittedName>
</protein>
<organism evidence="1 2">
    <name type="scientific">Roseiconus nitratireducens</name>
    <dbReference type="NCBI Taxonomy" id="2605748"/>
    <lineage>
        <taxon>Bacteria</taxon>
        <taxon>Pseudomonadati</taxon>
        <taxon>Planctomycetota</taxon>
        <taxon>Planctomycetia</taxon>
        <taxon>Pirellulales</taxon>
        <taxon>Pirellulaceae</taxon>
        <taxon>Roseiconus</taxon>
    </lineage>
</organism>
<gene>
    <name evidence="1" type="ORF">FYK55_14700</name>
</gene>
<reference evidence="1 2" key="1">
    <citation type="submission" date="2019-08" db="EMBL/GenBank/DDBJ databases">
        <authorList>
            <person name="Dhanesh K."/>
            <person name="Kumar G."/>
            <person name="Sasikala C."/>
            <person name="Venkata Ramana C."/>
        </authorList>
    </citation>
    <scope>NUCLEOTIDE SEQUENCE [LARGE SCALE GENOMIC DNA]</scope>
    <source>
        <strain evidence="1 2">JC645</strain>
    </source>
</reference>
<evidence type="ECO:0000313" key="2">
    <source>
        <dbReference type="Proteomes" id="UP000324479"/>
    </source>
</evidence>
<name>A0A5M6D7Y6_9BACT</name>
<sequence length="80" mass="9292">MILSIHDHLTHFRDDRQFVPCREPAPTNALPGTPEKLEVLKARLEAGEHLHHQDDPKHPVISPPVVDSQLNHRRIKRWCL</sequence>
<evidence type="ECO:0000313" key="1">
    <source>
        <dbReference type="EMBL" id="KAA5542766.1"/>
    </source>
</evidence>
<comment type="caution">
    <text evidence="1">The sequence shown here is derived from an EMBL/GenBank/DDBJ whole genome shotgun (WGS) entry which is preliminary data.</text>
</comment>
<dbReference type="EMBL" id="VWOX01000007">
    <property type="protein sequence ID" value="KAA5542766.1"/>
    <property type="molecule type" value="Genomic_DNA"/>
</dbReference>
<dbReference type="Proteomes" id="UP000324479">
    <property type="component" value="Unassembled WGS sequence"/>
</dbReference>